<dbReference type="EMBL" id="QURB01000001">
    <property type="protein sequence ID" value="RFC55908.1"/>
    <property type="molecule type" value="Genomic_DNA"/>
</dbReference>
<dbReference type="InterPro" id="IPR036388">
    <property type="entry name" value="WH-like_DNA-bd_sf"/>
</dbReference>
<dbReference type="InterPro" id="IPR011990">
    <property type="entry name" value="TPR-like_helical_dom_sf"/>
</dbReference>
<proteinExistence type="predicted"/>
<name>A0A3E1F257_9FLAO</name>
<dbReference type="Pfam" id="PF13181">
    <property type="entry name" value="TPR_8"/>
    <property type="match status" value="1"/>
</dbReference>
<sequence length="544" mass="64013">MRYSAIFITVILSIFTFYSHSKAEYNGEQNRSFQELNAQEKLSEEELLRFIKDHEEKGESWNGEVINFVVNKANLFKGSESLIYAELCYHIAQILYNENKLYITYQYLDNVSTILKNHDVTKIDFAERFYELKGTYFYNFKKFEEAKPLLLKARALCPDSSSRRINIENTLGLTYIQLKKIDSSIYFYNEALNIAEALNNNEWIGIINGNLGHINYLEGHIEKAKRYLLIDKKLSLEKEQNVSALNAIAFIIKIGFDEENMELVNSNMLILDSLIDYVNGYSPLMTYYDTKTIYWERLKDYEKAYKYYKKSIAYQDSSKLAYDQANLQNMIFQIEFQKKKNESELKIEEERRKGQYFYGLAIILLIISIACVFIIYLLRKRKIVEHKVLELEKEKIHTDLQRNEEKLTGILKTLSEKNEIIEVLHNEIIKTEKLKANTELEKEKVHIYEKINSFTLLTENDLLEFKHLFNKVHPGFYNSLIKKHSDLTNSEIRLAMLLKLNLTNLEMSRILGISQDSVRKSNLRLRKKLGIASQKELLEFIKSV</sequence>
<keyword evidence="1" id="KW-1133">Transmembrane helix</keyword>
<gene>
    <name evidence="2" type="ORF">DXU93_02930</name>
</gene>
<dbReference type="Proteomes" id="UP000257127">
    <property type="component" value="Unassembled WGS sequence"/>
</dbReference>
<organism evidence="2 3">
    <name type="scientific">Brumimicrobium aurantiacum</name>
    <dbReference type="NCBI Taxonomy" id="1737063"/>
    <lineage>
        <taxon>Bacteria</taxon>
        <taxon>Pseudomonadati</taxon>
        <taxon>Bacteroidota</taxon>
        <taxon>Flavobacteriia</taxon>
        <taxon>Flavobacteriales</taxon>
        <taxon>Crocinitomicaceae</taxon>
        <taxon>Brumimicrobium</taxon>
    </lineage>
</organism>
<accession>A0A3E1F257</accession>
<dbReference type="RefSeq" id="WP_116879743.1">
    <property type="nucleotide sequence ID" value="NZ_QURB01000001.1"/>
</dbReference>
<protein>
    <submittedName>
        <fullName evidence="2">Transcriptional regulator</fullName>
    </submittedName>
</protein>
<dbReference type="AlphaFoldDB" id="A0A3E1F257"/>
<keyword evidence="1" id="KW-0472">Membrane</keyword>
<evidence type="ECO:0000256" key="1">
    <source>
        <dbReference type="SAM" id="Phobius"/>
    </source>
</evidence>
<comment type="caution">
    <text evidence="2">The sequence shown here is derived from an EMBL/GenBank/DDBJ whole genome shotgun (WGS) entry which is preliminary data.</text>
</comment>
<dbReference type="SMART" id="SM00028">
    <property type="entry name" value="TPR"/>
    <property type="match status" value="4"/>
</dbReference>
<dbReference type="OrthoDB" id="1090267at2"/>
<dbReference type="SUPFAM" id="SSF48452">
    <property type="entry name" value="TPR-like"/>
    <property type="match status" value="1"/>
</dbReference>
<dbReference type="GO" id="GO:0006355">
    <property type="term" value="P:regulation of DNA-templated transcription"/>
    <property type="evidence" value="ECO:0007669"/>
    <property type="project" value="InterPro"/>
</dbReference>
<dbReference type="GO" id="GO:0003677">
    <property type="term" value="F:DNA binding"/>
    <property type="evidence" value="ECO:0007669"/>
    <property type="project" value="InterPro"/>
</dbReference>
<dbReference type="InterPro" id="IPR016032">
    <property type="entry name" value="Sig_transdc_resp-reg_C-effctor"/>
</dbReference>
<dbReference type="SUPFAM" id="SSF46894">
    <property type="entry name" value="C-terminal effector domain of the bipartite response regulators"/>
    <property type="match status" value="1"/>
</dbReference>
<dbReference type="Gene3D" id="1.25.40.10">
    <property type="entry name" value="Tetratricopeptide repeat domain"/>
    <property type="match status" value="1"/>
</dbReference>
<evidence type="ECO:0000313" key="3">
    <source>
        <dbReference type="Proteomes" id="UP000257127"/>
    </source>
</evidence>
<dbReference type="InterPro" id="IPR019734">
    <property type="entry name" value="TPR_rpt"/>
</dbReference>
<keyword evidence="3" id="KW-1185">Reference proteome</keyword>
<feature type="transmembrane region" description="Helical" evidence="1">
    <location>
        <begin position="356"/>
        <end position="378"/>
    </location>
</feature>
<evidence type="ECO:0000313" key="2">
    <source>
        <dbReference type="EMBL" id="RFC55908.1"/>
    </source>
</evidence>
<keyword evidence="1" id="KW-0812">Transmembrane</keyword>
<reference evidence="2 3" key="1">
    <citation type="submission" date="2018-08" db="EMBL/GenBank/DDBJ databases">
        <title>The draft genome squence of Brumimicrobium sp. N62.</title>
        <authorList>
            <person name="Du Z.-J."/>
            <person name="Luo H.-R."/>
        </authorList>
    </citation>
    <scope>NUCLEOTIDE SEQUENCE [LARGE SCALE GENOMIC DNA]</scope>
    <source>
        <strain evidence="2 3">N62</strain>
    </source>
</reference>
<dbReference type="Gene3D" id="1.10.10.10">
    <property type="entry name" value="Winged helix-like DNA-binding domain superfamily/Winged helix DNA-binding domain"/>
    <property type="match status" value="1"/>
</dbReference>